<dbReference type="PANTHER" id="PTHR46517">
    <property type="entry name" value="FRUCTOSE-2,6-BISPHOSPHATASE TIGAR"/>
    <property type="match status" value="1"/>
</dbReference>
<dbReference type="Proteomes" id="UP001499938">
    <property type="component" value="Unassembled WGS sequence"/>
</dbReference>
<accession>A0ABN2LCN7</accession>
<dbReference type="SUPFAM" id="SSF53254">
    <property type="entry name" value="Phosphoglycerate mutase-like"/>
    <property type="match status" value="1"/>
</dbReference>
<evidence type="ECO:0000256" key="1">
    <source>
        <dbReference type="ARBA" id="ARBA00022801"/>
    </source>
</evidence>
<dbReference type="RefSeq" id="WP_344081226.1">
    <property type="nucleotide sequence ID" value="NZ_BAAAPO010000010.1"/>
</dbReference>
<evidence type="ECO:0000313" key="2">
    <source>
        <dbReference type="EMBL" id="GAA1783834.1"/>
    </source>
</evidence>
<dbReference type="Gene3D" id="3.40.50.1240">
    <property type="entry name" value="Phosphoglycerate mutase-like"/>
    <property type="match status" value="1"/>
</dbReference>
<dbReference type="PANTHER" id="PTHR46517:SF1">
    <property type="entry name" value="FRUCTOSE-2,6-BISPHOSPHATASE TIGAR"/>
    <property type="match status" value="1"/>
</dbReference>
<keyword evidence="1" id="KW-0378">Hydrolase</keyword>
<dbReference type="CDD" id="cd07067">
    <property type="entry name" value="HP_PGM_like"/>
    <property type="match status" value="1"/>
</dbReference>
<dbReference type="EMBL" id="BAAAPO010000010">
    <property type="protein sequence ID" value="GAA1783834.1"/>
    <property type="molecule type" value="Genomic_DNA"/>
</dbReference>
<reference evidence="2 3" key="1">
    <citation type="journal article" date="2019" name="Int. J. Syst. Evol. Microbiol.">
        <title>The Global Catalogue of Microorganisms (GCM) 10K type strain sequencing project: providing services to taxonomists for standard genome sequencing and annotation.</title>
        <authorList>
            <consortium name="The Broad Institute Genomics Platform"/>
            <consortium name="The Broad Institute Genome Sequencing Center for Infectious Disease"/>
            <person name="Wu L."/>
            <person name="Ma J."/>
        </authorList>
    </citation>
    <scope>NUCLEOTIDE SEQUENCE [LARGE SCALE GENOMIC DNA]</scope>
    <source>
        <strain evidence="2 3">JCM 15592</strain>
    </source>
</reference>
<name>A0ABN2LCN7_9MICO</name>
<dbReference type="SMART" id="SM00855">
    <property type="entry name" value="PGAM"/>
    <property type="match status" value="1"/>
</dbReference>
<evidence type="ECO:0000313" key="3">
    <source>
        <dbReference type="Proteomes" id="UP001499938"/>
    </source>
</evidence>
<dbReference type="Pfam" id="PF00300">
    <property type="entry name" value="His_Phos_1"/>
    <property type="match status" value="1"/>
</dbReference>
<proteinExistence type="predicted"/>
<dbReference type="InterPro" id="IPR013078">
    <property type="entry name" value="His_Pase_superF_clade-1"/>
</dbReference>
<organism evidence="2 3">
    <name type="scientific">Nostocoides veronense</name>
    <dbReference type="NCBI Taxonomy" id="330836"/>
    <lineage>
        <taxon>Bacteria</taxon>
        <taxon>Bacillati</taxon>
        <taxon>Actinomycetota</taxon>
        <taxon>Actinomycetes</taxon>
        <taxon>Micrococcales</taxon>
        <taxon>Intrasporangiaceae</taxon>
        <taxon>Nostocoides</taxon>
    </lineage>
</organism>
<comment type="caution">
    <text evidence="2">The sequence shown here is derived from an EMBL/GenBank/DDBJ whole genome shotgun (WGS) entry which is preliminary data.</text>
</comment>
<dbReference type="InterPro" id="IPR051695">
    <property type="entry name" value="Phosphoglycerate_Mutase"/>
</dbReference>
<keyword evidence="3" id="KW-1185">Reference proteome</keyword>
<gene>
    <name evidence="2" type="ORF">GCM10009811_06460</name>
</gene>
<protein>
    <submittedName>
        <fullName evidence="2">Histidine phosphatase family protein</fullName>
    </submittedName>
</protein>
<dbReference type="InterPro" id="IPR029033">
    <property type="entry name" value="His_PPase_superfam"/>
</dbReference>
<dbReference type="InterPro" id="IPR001345">
    <property type="entry name" value="PG/BPGM_mutase_AS"/>
</dbReference>
<sequence length="221" mass="23630">MTERARQRMSPRRLILLRHGETQANLDGIWQGHLDVALTALGHQQAAAAGAALTAYKPVRIVASDLQRAADTAAAVGRQLDVEVRLDSRWREFDVGQWTGLRSAEVIAMHPAERSAALRGEEQRRGIDGEGPAQVRERVAPALEELIDGLAAGECAIVVSHGGTIRILTAVLLGLDSPTITRLLTTPGNCQWAELVEGTDGWRLAGWNLRAPDLGGGASSG</sequence>
<dbReference type="PROSITE" id="PS00175">
    <property type="entry name" value="PG_MUTASE"/>
    <property type="match status" value="1"/>
</dbReference>